<proteinExistence type="predicted"/>
<evidence type="ECO:0000259" key="2">
    <source>
        <dbReference type="PROSITE" id="PS50883"/>
    </source>
</evidence>
<sequence>MHTLAVDQGWSAALGLVAAGVLLGVLPALLPRVLARRRARQAGDEVERTAGHEAARAALLQVQDADADAVVERATDLVRAALWRDDVEVRLHRPAEDRAEAHVAVAPGAPPLDVRGAAFVQEVGLVVDALVERAWLRERLDRTVRTDPLTGLANRMALDARLDPATDDALLLVDVDTFRAVNDVHGHATGDAVLRDVAGHLRRAAGGAFVARLGADQFVVLPGGDEAGHEAGHEAGREAGREAGQDIAHDTAHDTRRDHGVDAAGSLADLAERVAGELPGGTGVAVRLSAGLASRSAGERRPVPLLQRAEAALEEARATGAGWLAFDAAMEERRAGEHRRRAAMLAGVADQRFVAHLQPIVDVRTLAVAGVEALARWERGDEVLSPAAWLPLAEESGLIVPIGADMLRQAALVHDRHGLAVSVNVAPQQLTDPGFVATVEQSWGARPWSALTLEITEGALLVTEEVLPALVALRARGARISLDDFGTGFSSLARLVDLPVDELKIDRSFVQALGTGRGRAVLAAVVELARAHDLAVVAEGVETPDQLAALAGLGVDHVQGYLLGRPSPEPRARAVVELPEPHRRRWAAHVRAAASASAPTGARAAR</sequence>
<keyword evidence="1" id="KW-0472">Membrane</keyword>
<evidence type="ECO:0000313" key="4">
    <source>
        <dbReference type="EMBL" id="SFA84824.1"/>
    </source>
</evidence>
<evidence type="ECO:0000313" key="5">
    <source>
        <dbReference type="Proteomes" id="UP000199012"/>
    </source>
</evidence>
<dbReference type="STRING" id="988821.SAMN05421867_102265"/>
<keyword evidence="5" id="KW-1185">Reference proteome</keyword>
<dbReference type="SMART" id="SM00052">
    <property type="entry name" value="EAL"/>
    <property type="match status" value="1"/>
</dbReference>
<dbReference type="Pfam" id="PF00563">
    <property type="entry name" value="EAL"/>
    <property type="match status" value="1"/>
</dbReference>
<dbReference type="Gene3D" id="3.30.70.270">
    <property type="match status" value="1"/>
</dbReference>
<feature type="domain" description="EAL" evidence="2">
    <location>
        <begin position="337"/>
        <end position="580"/>
    </location>
</feature>
<dbReference type="Pfam" id="PF00990">
    <property type="entry name" value="GGDEF"/>
    <property type="match status" value="1"/>
</dbReference>
<dbReference type="RefSeq" id="WP_090030902.1">
    <property type="nucleotide sequence ID" value="NZ_BONM01000012.1"/>
</dbReference>
<dbReference type="SMART" id="SM00267">
    <property type="entry name" value="GGDEF"/>
    <property type="match status" value="1"/>
</dbReference>
<dbReference type="InterPro" id="IPR050706">
    <property type="entry name" value="Cyclic-di-GMP_PDE-like"/>
</dbReference>
<dbReference type="Proteomes" id="UP000199012">
    <property type="component" value="Unassembled WGS sequence"/>
</dbReference>
<dbReference type="InterPro" id="IPR000160">
    <property type="entry name" value="GGDEF_dom"/>
</dbReference>
<gene>
    <name evidence="4" type="ORF">SAMN05421867_102265</name>
</gene>
<reference evidence="5" key="1">
    <citation type="submission" date="2016-10" db="EMBL/GenBank/DDBJ databases">
        <authorList>
            <person name="Varghese N."/>
            <person name="Submissions S."/>
        </authorList>
    </citation>
    <scope>NUCLEOTIDE SEQUENCE [LARGE SCALE GENOMIC DNA]</scope>
    <source>
        <strain evidence="5">CGMCC 4.6945</strain>
    </source>
</reference>
<dbReference type="PROSITE" id="PS50887">
    <property type="entry name" value="GGDEF"/>
    <property type="match status" value="1"/>
</dbReference>
<keyword evidence="1" id="KW-0812">Transmembrane</keyword>
<dbReference type="EMBL" id="FOKA01000002">
    <property type="protein sequence ID" value="SFA84824.1"/>
    <property type="molecule type" value="Genomic_DNA"/>
</dbReference>
<accession>A0A1I0W8E0</accession>
<dbReference type="PANTHER" id="PTHR33121">
    <property type="entry name" value="CYCLIC DI-GMP PHOSPHODIESTERASE PDEF"/>
    <property type="match status" value="1"/>
</dbReference>
<dbReference type="SUPFAM" id="SSF141868">
    <property type="entry name" value="EAL domain-like"/>
    <property type="match status" value="1"/>
</dbReference>
<dbReference type="NCBIfam" id="TIGR00254">
    <property type="entry name" value="GGDEF"/>
    <property type="match status" value="1"/>
</dbReference>
<dbReference type="InterPro" id="IPR029787">
    <property type="entry name" value="Nucleotide_cyclase"/>
</dbReference>
<dbReference type="AlphaFoldDB" id="A0A1I0W8E0"/>
<evidence type="ECO:0000256" key="1">
    <source>
        <dbReference type="SAM" id="Phobius"/>
    </source>
</evidence>
<organism evidence="4 5">
    <name type="scientific">Cellulomonas marina</name>
    <dbReference type="NCBI Taxonomy" id="988821"/>
    <lineage>
        <taxon>Bacteria</taxon>
        <taxon>Bacillati</taxon>
        <taxon>Actinomycetota</taxon>
        <taxon>Actinomycetes</taxon>
        <taxon>Micrococcales</taxon>
        <taxon>Cellulomonadaceae</taxon>
        <taxon>Cellulomonas</taxon>
    </lineage>
</organism>
<name>A0A1I0W8E0_9CELL</name>
<feature type="domain" description="GGDEF" evidence="3">
    <location>
        <begin position="166"/>
        <end position="329"/>
    </location>
</feature>
<dbReference type="InterPro" id="IPR035919">
    <property type="entry name" value="EAL_sf"/>
</dbReference>
<protein>
    <submittedName>
        <fullName evidence="4">Diguanylate cyclase (GGDEF) domain-containing protein</fullName>
    </submittedName>
</protein>
<dbReference type="SUPFAM" id="SSF55073">
    <property type="entry name" value="Nucleotide cyclase"/>
    <property type="match status" value="1"/>
</dbReference>
<dbReference type="OrthoDB" id="23692at2"/>
<dbReference type="CDD" id="cd01948">
    <property type="entry name" value="EAL"/>
    <property type="match status" value="1"/>
</dbReference>
<dbReference type="InterPro" id="IPR043128">
    <property type="entry name" value="Rev_trsase/Diguanyl_cyclase"/>
</dbReference>
<dbReference type="PROSITE" id="PS50883">
    <property type="entry name" value="EAL"/>
    <property type="match status" value="1"/>
</dbReference>
<dbReference type="Gene3D" id="3.20.20.450">
    <property type="entry name" value="EAL domain"/>
    <property type="match status" value="1"/>
</dbReference>
<keyword evidence="1" id="KW-1133">Transmembrane helix</keyword>
<dbReference type="CDD" id="cd01949">
    <property type="entry name" value="GGDEF"/>
    <property type="match status" value="1"/>
</dbReference>
<dbReference type="PANTHER" id="PTHR33121:SF70">
    <property type="entry name" value="SIGNALING PROTEIN YKOW"/>
    <property type="match status" value="1"/>
</dbReference>
<dbReference type="GO" id="GO:0071111">
    <property type="term" value="F:cyclic-guanylate-specific phosphodiesterase activity"/>
    <property type="evidence" value="ECO:0007669"/>
    <property type="project" value="InterPro"/>
</dbReference>
<dbReference type="InterPro" id="IPR001633">
    <property type="entry name" value="EAL_dom"/>
</dbReference>
<evidence type="ECO:0000259" key="3">
    <source>
        <dbReference type="PROSITE" id="PS50887"/>
    </source>
</evidence>
<feature type="transmembrane region" description="Helical" evidence="1">
    <location>
        <begin position="12"/>
        <end position="30"/>
    </location>
</feature>